<dbReference type="NCBIfam" id="TIGR04046">
    <property type="entry name" value="MSMEG_0569_nitr"/>
    <property type="match status" value="1"/>
</dbReference>
<dbReference type="Pfam" id="PF13738">
    <property type="entry name" value="Pyr_redox_3"/>
    <property type="match status" value="1"/>
</dbReference>
<evidence type="ECO:0000313" key="3">
    <source>
        <dbReference type="Proteomes" id="UP000005143"/>
    </source>
</evidence>
<dbReference type="SUPFAM" id="SSF51905">
    <property type="entry name" value="FAD/NAD(P)-binding domain"/>
    <property type="match status" value="1"/>
</dbReference>
<dbReference type="GO" id="GO:0004497">
    <property type="term" value="F:monooxygenase activity"/>
    <property type="evidence" value="ECO:0007669"/>
    <property type="project" value="UniProtKB-KW"/>
</dbReference>
<dbReference type="GO" id="GO:0050660">
    <property type="term" value="F:flavin adenine dinucleotide binding"/>
    <property type="evidence" value="ECO:0007669"/>
    <property type="project" value="TreeGrafter"/>
</dbReference>
<dbReference type="InterPro" id="IPR023846">
    <property type="entry name" value="CHP04042_MSMEG0570"/>
</dbReference>
<organism evidence="2 3">
    <name type="scientific">Patulibacter medicamentivorans</name>
    <dbReference type="NCBI Taxonomy" id="1097667"/>
    <lineage>
        <taxon>Bacteria</taxon>
        <taxon>Bacillati</taxon>
        <taxon>Actinomycetota</taxon>
        <taxon>Thermoleophilia</taxon>
        <taxon>Solirubrobacterales</taxon>
        <taxon>Patulibacteraceae</taxon>
        <taxon>Patulibacter</taxon>
    </lineage>
</organism>
<dbReference type="OrthoDB" id="9808049at2"/>
<dbReference type="NCBIfam" id="TIGR04042">
    <property type="entry name" value="MSMEG_0570_fam"/>
    <property type="match status" value="1"/>
</dbReference>
<dbReference type="PRINTS" id="PR00411">
    <property type="entry name" value="PNDRDTASEI"/>
</dbReference>
<evidence type="ECO:0000256" key="1">
    <source>
        <dbReference type="ARBA" id="ARBA00023002"/>
    </source>
</evidence>
<accession>H0E7F5</accession>
<keyword evidence="3" id="KW-1185">Reference proteome</keyword>
<dbReference type="Gene3D" id="3.50.50.60">
    <property type="entry name" value="FAD/NAD(P)-binding domain"/>
    <property type="match status" value="2"/>
</dbReference>
<keyword evidence="1" id="KW-0560">Oxidoreductase</keyword>
<reference evidence="2 3" key="1">
    <citation type="journal article" date="2013" name="Biodegradation">
        <title>Quantitative proteomic analysis of ibuprofen-degrading Patulibacter sp. strain I11.</title>
        <authorList>
            <person name="Almeida B."/>
            <person name="Kjeldal H."/>
            <person name="Lolas I."/>
            <person name="Knudsen A.D."/>
            <person name="Carvalho G."/>
            <person name="Nielsen K.L."/>
            <person name="Barreto Crespo M.T."/>
            <person name="Stensballe A."/>
            <person name="Nielsen J.L."/>
        </authorList>
    </citation>
    <scope>NUCLEOTIDE SEQUENCE [LARGE SCALE GENOMIC DNA]</scope>
    <source>
        <strain evidence="2 3">I11</strain>
    </source>
</reference>
<dbReference type="InterPro" id="IPR036188">
    <property type="entry name" value="FAD/NAD-bd_sf"/>
</dbReference>
<dbReference type="SUPFAM" id="SSF51971">
    <property type="entry name" value="Nucleotide-binding domain"/>
    <property type="match status" value="1"/>
</dbReference>
<proteinExistence type="predicted"/>
<dbReference type="RefSeq" id="WP_007576235.1">
    <property type="nucleotide sequence ID" value="NZ_AGUD01000224.1"/>
</dbReference>
<dbReference type="PANTHER" id="PTHR43539">
    <property type="entry name" value="FLAVIN-BINDING MONOOXYGENASE-LIKE PROTEIN (AFU_ORTHOLOGUE AFUA_4G09220)"/>
    <property type="match status" value="1"/>
</dbReference>
<dbReference type="PRINTS" id="PR00368">
    <property type="entry name" value="FADPNR"/>
</dbReference>
<dbReference type="InterPro" id="IPR024000">
    <property type="entry name" value="CHP04046_FMN-dependent"/>
</dbReference>
<name>H0E7F5_9ACTN</name>
<protein>
    <submittedName>
        <fullName evidence="2">Monooxygenase putative</fullName>
    </submittedName>
</protein>
<keyword evidence="2" id="KW-0503">Monooxygenase</keyword>
<dbReference type="PATRIC" id="fig|1097667.3.peg.2737"/>
<dbReference type="AlphaFoldDB" id="H0E7F5"/>
<sequence length="542" mass="58823">MPEVHFQLRWPDGSVQQCSSPSTAIERHLAPGASYPVEELMRRVRSGLHEASERVRARFGVACTAAAAQLQQLEQAALDHGGEGLATVGPLHRGASARASADPAPRLAGHHAVVVVGGGQAGLAISWHLTRAGIDHVVLERHRIAHSWREERWRSFCLVTPNWQCQLPGHPYPGDDPDGFMVRDQIVDYVSSFAASFDAPVHEGVRVTAVEPLAADRSGDPCWDADEAGRHGFRVVTDAGELTADAVVLAVGGYHVPSRPRIAERLPRTVTQLHSSRYRSADPLPDGAVLVVGSGQSGAQIAEDLHLAGRPVHLAVGTAPRVARFYRGRDVVAWLHDIGHYDMPIEDHPEGVGARHEANHYVTGRDGGRDIDLRRFASEGMALHGRLDAIDGPRLTMAGDLRRNLDAADATDDRIKDGIDRWIAAQAIDAPEEPRYVPLWEPEGDGGGTLDLDAAGIRTVIWATGFRSDWSWVRLPAFDGGGYPVHRRGVTSVPGLFVLGLPWLHTWGSGRFAGIARDAEHLAERVRARVADRDPAALRRVA</sequence>
<comment type="caution">
    <text evidence="2">The sequence shown here is derived from an EMBL/GenBank/DDBJ whole genome shotgun (WGS) entry which is preliminary data.</text>
</comment>
<dbReference type="Proteomes" id="UP000005143">
    <property type="component" value="Unassembled WGS sequence"/>
</dbReference>
<dbReference type="InterPro" id="IPR050982">
    <property type="entry name" value="Auxin_biosynth/cation_transpt"/>
</dbReference>
<dbReference type="PANTHER" id="PTHR43539:SF78">
    <property type="entry name" value="FLAVIN-CONTAINING MONOOXYGENASE"/>
    <property type="match status" value="1"/>
</dbReference>
<gene>
    <name evidence="2" type="ORF">PAI11_27570</name>
</gene>
<dbReference type="EMBL" id="AGUD01000224">
    <property type="protein sequence ID" value="EHN10375.1"/>
    <property type="molecule type" value="Genomic_DNA"/>
</dbReference>
<evidence type="ECO:0000313" key="2">
    <source>
        <dbReference type="EMBL" id="EHN10375.1"/>
    </source>
</evidence>